<organism evidence="12 13">
    <name type="scientific">[Myrmecia] bisecta</name>
    <dbReference type="NCBI Taxonomy" id="41462"/>
    <lineage>
        <taxon>Eukaryota</taxon>
        <taxon>Viridiplantae</taxon>
        <taxon>Chlorophyta</taxon>
        <taxon>core chlorophytes</taxon>
        <taxon>Trebouxiophyceae</taxon>
        <taxon>Trebouxiales</taxon>
        <taxon>Trebouxiaceae</taxon>
        <taxon>Myrmecia</taxon>
    </lineage>
</organism>
<keyword evidence="4 11" id="KW-0150">Chloroplast</keyword>
<keyword evidence="7 11" id="KW-0378">Hydrolase</keyword>
<evidence type="ECO:0000313" key="13">
    <source>
        <dbReference type="Proteomes" id="UP001489004"/>
    </source>
</evidence>
<proteinExistence type="inferred from homology"/>
<dbReference type="EC" id="3.5.1.88" evidence="3 11"/>
<keyword evidence="5 11" id="KW-0934">Plastid</keyword>
<reference evidence="12 13" key="1">
    <citation type="journal article" date="2024" name="Nat. Commun.">
        <title>Phylogenomics reveals the evolutionary origins of lichenization in chlorophyte algae.</title>
        <authorList>
            <person name="Puginier C."/>
            <person name="Libourel C."/>
            <person name="Otte J."/>
            <person name="Skaloud P."/>
            <person name="Haon M."/>
            <person name="Grisel S."/>
            <person name="Petersen M."/>
            <person name="Berrin J.G."/>
            <person name="Delaux P.M."/>
            <person name="Dal Grande F."/>
            <person name="Keller J."/>
        </authorList>
    </citation>
    <scope>NUCLEOTIDE SEQUENCE [LARGE SCALE GENOMIC DNA]</scope>
    <source>
        <strain evidence="12 13">SAG 2043</strain>
    </source>
</reference>
<comment type="similarity">
    <text evidence="2 11">Belongs to the polypeptide deformylase family.</text>
</comment>
<dbReference type="Proteomes" id="UP001489004">
    <property type="component" value="Unassembled WGS sequence"/>
</dbReference>
<dbReference type="InterPro" id="IPR023635">
    <property type="entry name" value="Peptide_deformylase"/>
</dbReference>
<dbReference type="EMBL" id="JALJOR010000008">
    <property type="protein sequence ID" value="KAK9812791.1"/>
    <property type="molecule type" value="Genomic_DNA"/>
</dbReference>
<dbReference type="GO" id="GO:0042586">
    <property type="term" value="F:peptide deformylase activity"/>
    <property type="evidence" value="ECO:0007669"/>
    <property type="project" value="UniProtKB-EC"/>
</dbReference>
<dbReference type="Pfam" id="PF01327">
    <property type="entry name" value="Pep_deformylase"/>
    <property type="match status" value="1"/>
</dbReference>
<evidence type="ECO:0000256" key="5">
    <source>
        <dbReference type="ARBA" id="ARBA00022640"/>
    </source>
</evidence>
<dbReference type="HAMAP" id="MF_00163">
    <property type="entry name" value="Pep_deformylase"/>
    <property type="match status" value="1"/>
</dbReference>
<keyword evidence="10" id="KW-0408">Iron</keyword>
<comment type="catalytic activity">
    <reaction evidence="11">
        <text>N-terminal N-formyl-L-methionyl-[peptide] + H2O = N-terminal L-methionyl-[peptide] + formate</text>
        <dbReference type="Rhea" id="RHEA:24420"/>
        <dbReference type="Rhea" id="RHEA-COMP:10639"/>
        <dbReference type="Rhea" id="RHEA-COMP:10640"/>
        <dbReference type="ChEBI" id="CHEBI:15377"/>
        <dbReference type="ChEBI" id="CHEBI:15740"/>
        <dbReference type="ChEBI" id="CHEBI:49298"/>
        <dbReference type="ChEBI" id="CHEBI:64731"/>
        <dbReference type="EC" id="3.5.1.88"/>
    </reaction>
</comment>
<dbReference type="FunFam" id="3.90.45.10:FF:000006">
    <property type="entry name" value="Peptide deformylase"/>
    <property type="match status" value="1"/>
</dbReference>
<gene>
    <name evidence="12" type="ORF">WJX72_003847</name>
</gene>
<dbReference type="NCBIfam" id="TIGR00079">
    <property type="entry name" value="pept_deformyl"/>
    <property type="match status" value="1"/>
</dbReference>
<dbReference type="NCBIfam" id="NF001159">
    <property type="entry name" value="PRK00150.1-3"/>
    <property type="match status" value="1"/>
</dbReference>
<dbReference type="GO" id="GO:0046872">
    <property type="term" value="F:metal ion binding"/>
    <property type="evidence" value="ECO:0007669"/>
    <property type="project" value="UniProtKB-KW"/>
</dbReference>
<comment type="subcellular location">
    <subcellularLocation>
        <location evidence="1 11">Plastid</location>
        <location evidence="1 11">Chloroplast</location>
    </subcellularLocation>
</comment>
<accession>A0AAW1PWE9</accession>
<dbReference type="PANTHER" id="PTHR10458">
    <property type="entry name" value="PEPTIDE DEFORMYLASE"/>
    <property type="match status" value="1"/>
</dbReference>
<evidence type="ECO:0000256" key="4">
    <source>
        <dbReference type="ARBA" id="ARBA00022528"/>
    </source>
</evidence>
<dbReference type="GO" id="GO:0006412">
    <property type="term" value="P:translation"/>
    <property type="evidence" value="ECO:0007669"/>
    <property type="project" value="UniProtKB-KW"/>
</dbReference>
<dbReference type="InterPro" id="IPR036821">
    <property type="entry name" value="Peptide_deformylase_sf"/>
</dbReference>
<keyword evidence="9 11" id="KW-0809">Transit peptide</keyword>
<dbReference type="SUPFAM" id="SSF56420">
    <property type="entry name" value="Peptide deformylase"/>
    <property type="match status" value="1"/>
</dbReference>
<dbReference type="PANTHER" id="PTHR10458:SF22">
    <property type="entry name" value="PEPTIDE DEFORMYLASE"/>
    <property type="match status" value="1"/>
</dbReference>
<evidence type="ECO:0000256" key="11">
    <source>
        <dbReference type="RuleBase" id="RU362111"/>
    </source>
</evidence>
<name>A0AAW1PWE9_9CHLO</name>
<protein>
    <recommendedName>
        <fullName evidence="3 11">Peptide deformylase</fullName>
        <ecNumber evidence="3 11">3.5.1.88</ecNumber>
    </recommendedName>
</protein>
<dbReference type="PRINTS" id="PR01576">
    <property type="entry name" value="PDEFORMYLASE"/>
</dbReference>
<dbReference type="AlphaFoldDB" id="A0AAW1PWE9"/>
<dbReference type="Gene3D" id="3.90.45.10">
    <property type="entry name" value="Peptide deformylase"/>
    <property type="match status" value="1"/>
</dbReference>
<evidence type="ECO:0000256" key="9">
    <source>
        <dbReference type="ARBA" id="ARBA00022946"/>
    </source>
</evidence>
<evidence type="ECO:0000256" key="1">
    <source>
        <dbReference type="ARBA" id="ARBA00004229"/>
    </source>
</evidence>
<evidence type="ECO:0000256" key="10">
    <source>
        <dbReference type="ARBA" id="ARBA00023004"/>
    </source>
</evidence>
<keyword evidence="6 11" id="KW-0479">Metal-binding</keyword>
<sequence length="272" mass="30406">MAPVLGRSLHSLQQVQPGTGSTQVQQAQQPLQPHWTDALLQRNLPLTLARGRTRTGARKNRLLLELAETHAESAADKEDAATPVAESLEWESPLSIIRYPDPRLRAVNARIGVFDERLKQLAAEMFDVMYNGDDGVGLAAPQVGVNVRLMVFNPEGKDGKEEYILVNPRIVSVNKGTDVMEEGCLSFPKTFADVERPTTVKIKAQDVNGKKVSLTFRGWPARIFQHEYDHLQGTLFHDRMQPEALASIKPKLKQLETDFMQKHPGVQIRTVD</sequence>
<evidence type="ECO:0000256" key="2">
    <source>
        <dbReference type="ARBA" id="ARBA00010759"/>
    </source>
</evidence>
<evidence type="ECO:0000256" key="7">
    <source>
        <dbReference type="ARBA" id="ARBA00022801"/>
    </source>
</evidence>
<dbReference type="GO" id="GO:0009507">
    <property type="term" value="C:chloroplast"/>
    <property type="evidence" value="ECO:0007669"/>
    <property type="project" value="UniProtKB-SubCell"/>
</dbReference>
<evidence type="ECO:0000256" key="6">
    <source>
        <dbReference type="ARBA" id="ARBA00022723"/>
    </source>
</evidence>
<comment type="function">
    <text evidence="11">Removes the formyl group from the N-terminal Met of newly synthesized proteins.</text>
</comment>
<evidence type="ECO:0000256" key="8">
    <source>
        <dbReference type="ARBA" id="ARBA00022917"/>
    </source>
</evidence>
<dbReference type="CDD" id="cd00487">
    <property type="entry name" value="Pep_deformylase"/>
    <property type="match status" value="1"/>
</dbReference>
<evidence type="ECO:0000256" key="3">
    <source>
        <dbReference type="ARBA" id="ARBA00012175"/>
    </source>
</evidence>
<evidence type="ECO:0000313" key="12">
    <source>
        <dbReference type="EMBL" id="KAK9812791.1"/>
    </source>
</evidence>
<keyword evidence="8 11" id="KW-0648">Protein biosynthesis</keyword>
<comment type="caution">
    <text evidence="12">The sequence shown here is derived from an EMBL/GenBank/DDBJ whole genome shotgun (WGS) entry which is preliminary data.</text>
</comment>
<keyword evidence="13" id="KW-1185">Reference proteome</keyword>